<comment type="caution">
    <text evidence="2">The sequence shown here is derived from an EMBL/GenBank/DDBJ whole genome shotgun (WGS) entry which is preliminary data.</text>
</comment>
<dbReference type="RefSeq" id="WP_210088681.1">
    <property type="nucleotide sequence ID" value="NZ_JAGGKG010000006.1"/>
</dbReference>
<proteinExistence type="predicted"/>
<protein>
    <recommendedName>
        <fullName evidence="1">PilZ domain-containing protein</fullName>
    </recommendedName>
</protein>
<dbReference type="EMBL" id="JAGGKG010000006">
    <property type="protein sequence ID" value="MBP1905042.1"/>
    <property type="molecule type" value="Genomic_DNA"/>
</dbReference>
<evidence type="ECO:0000259" key="1">
    <source>
        <dbReference type="Pfam" id="PF07238"/>
    </source>
</evidence>
<dbReference type="Pfam" id="PF07238">
    <property type="entry name" value="PilZ"/>
    <property type="match status" value="1"/>
</dbReference>
<gene>
    <name evidence="2" type="ORF">J2Z32_001667</name>
</gene>
<accession>A0ABS4FR42</accession>
<evidence type="ECO:0000313" key="2">
    <source>
        <dbReference type="EMBL" id="MBP1905042.1"/>
    </source>
</evidence>
<reference evidence="2 3" key="1">
    <citation type="submission" date="2021-03" db="EMBL/GenBank/DDBJ databases">
        <title>Genomic Encyclopedia of Type Strains, Phase IV (KMG-IV): sequencing the most valuable type-strain genomes for metagenomic binning, comparative biology and taxonomic classification.</title>
        <authorList>
            <person name="Goeker M."/>
        </authorList>
    </citation>
    <scope>NUCLEOTIDE SEQUENCE [LARGE SCALE GENOMIC DNA]</scope>
    <source>
        <strain evidence="2 3">DSM 14349</strain>
    </source>
</reference>
<name>A0ABS4FR42_9BACL</name>
<dbReference type="Proteomes" id="UP001519272">
    <property type="component" value="Unassembled WGS sequence"/>
</dbReference>
<dbReference type="Gene3D" id="2.40.10.220">
    <property type="entry name" value="predicted glycosyltransferase like domains"/>
    <property type="match status" value="1"/>
</dbReference>
<organism evidence="2 3">
    <name type="scientific">Paenibacillus turicensis</name>
    <dbReference type="NCBI Taxonomy" id="160487"/>
    <lineage>
        <taxon>Bacteria</taxon>
        <taxon>Bacillati</taxon>
        <taxon>Bacillota</taxon>
        <taxon>Bacilli</taxon>
        <taxon>Bacillales</taxon>
        <taxon>Paenibacillaceae</taxon>
        <taxon>Paenibacillus</taxon>
    </lineage>
</organism>
<sequence length="125" mass="14264">MTTKRKVPFRYSMTPPVPCKLQIIGINGAFVASKPADVQMIDINKAGCRIHSVLDLKANLYQILVNIHIELNHTSYIFKGEIKWQKALDNEALSYGIEFLISEELQEKIQIELRKLAAERKIVVL</sequence>
<feature type="domain" description="PilZ" evidence="1">
    <location>
        <begin position="36"/>
        <end position="109"/>
    </location>
</feature>
<evidence type="ECO:0000313" key="3">
    <source>
        <dbReference type="Proteomes" id="UP001519272"/>
    </source>
</evidence>
<dbReference type="InterPro" id="IPR009875">
    <property type="entry name" value="PilZ_domain"/>
</dbReference>
<keyword evidence="3" id="KW-1185">Reference proteome</keyword>